<feature type="region of interest" description="Disordered" evidence="2">
    <location>
        <begin position="258"/>
        <end position="281"/>
    </location>
</feature>
<dbReference type="EMBL" id="JANEYF010001640">
    <property type="protein sequence ID" value="KAJ8960664.1"/>
    <property type="molecule type" value="Genomic_DNA"/>
</dbReference>
<protein>
    <recommendedName>
        <fullName evidence="6">Golgi integral membrane protein 4</fullName>
    </recommendedName>
</protein>
<feature type="compositionally biased region" description="Polar residues" evidence="2">
    <location>
        <begin position="198"/>
        <end position="223"/>
    </location>
</feature>
<dbReference type="PANTHER" id="PTHR22909">
    <property type="entry name" value="GOLGI INTEGRAL MEMBRANE PROTEIN 4"/>
    <property type="match status" value="1"/>
</dbReference>
<dbReference type="GO" id="GO:0000139">
    <property type="term" value="C:Golgi membrane"/>
    <property type="evidence" value="ECO:0007669"/>
    <property type="project" value="InterPro"/>
</dbReference>
<evidence type="ECO:0000313" key="5">
    <source>
        <dbReference type="Proteomes" id="UP001162156"/>
    </source>
</evidence>
<evidence type="ECO:0000256" key="3">
    <source>
        <dbReference type="SAM" id="Phobius"/>
    </source>
</evidence>
<dbReference type="PANTHER" id="PTHR22909:SF24">
    <property type="entry name" value="GOLGI INTEGRAL MEMBRANE PROTEIN 4-RELATED"/>
    <property type="match status" value="1"/>
</dbReference>
<evidence type="ECO:0000256" key="1">
    <source>
        <dbReference type="SAM" id="Coils"/>
    </source>
</evidence>
<reference evidence="4" key="1">
    <citation type="journal article" date="2023" name="Insect Mol. Biol.">
        <title>Genome sequencing provides insights into the evolution of gene families encoding plant cell wall-degrading enzymes in longhorned beetles.</title>
        <authorList>
            <person name="Shin N.R."/>
            <person name="Okamura Y."/>
            <person name="Kirsch R."/>
            <person name="Pauchet Y."/>
        </authorList>
    </citation>
    <scope>NUCLEOTIDE SEQUENCE</scope>
    <source>
        <strain evidence="4">RBIC_L_NR</strain>
    </source>
</reference>
<feature type="region of interest" description="Disordered" evidence="2">
    <location>
        <begin position="408"/>
        <end position="454"/>
    </location>
</feature>
<feature type="coiled-coil region" evidence="1">
    <location>
        <begin position="66"/>
        <end position="189"/>
    </location>
</feature>
<keyword evidence="3" id="KW-0472">Membrane</keyword>
<gene>
    <name evidence="4" type="ORF">NQ314_006056</name>
</gene>
<keyword evidence="3" id="KW-1133">Transmembrane helix</keyword>
<organism evidence="4 5">
    <name type="scientific">Rhamnusium bicolor</name>
    <dbReference type="NCBI Taxonomy" id="1586634"/>
    <lineage>
        <taxon>Eukaryota</taxon>
        <taxon>Metazoa</taxon>
        <taxon>Ecdysozoa</taxon>
        <taxon>Arthropoda</taxon>
        <taxon>Hexapoda</taxon>
        <taxon>Insecta</taxon>
        <taxon>Pterygota</taxon>
        <taxon>Neoptera</taxon>
        <taxon>Endopterygota</taxon>
        <taxon>Coleoptera</taxon>
        <taxon>Polyphaga</taxon>
        <taxon>Cucujiformia</taxon>
        <taxon>Chrysomeloidea</taxon>
        <taxon>Cerambycidae</taxon>
        <taxon>Lepturinae</taxon>
        <taxon>Rhagiini</taxon>
        <taxon>Rhamnusium</taxon>
    </lineage>
</organism>
<feature type="region of interest" description="Disordered" evidence="2">
    <location>
        <begin position="194"/>
        <end position="232"/>
    </location>
</feature>
<feature type="compositionally biased region" description="Polar residues" evidence="2">
    <location>
        <begin position="258"/>
        <end position="276"/>
    </location>
</feature>
<dbReference type="InterPro" id="IPR042336">
    <property type="entry name" value="GOLIM4"/>
</dbReference>
<accession>A0AAV8ZC13</accession>
<evidence type="ECO:0000256" key="2">
    <source>
        <dbReference type="SAM" id="MobiDB-lite"/>
    </source>
</evidence>
<keyword evidence="3" id="KW-0812">Transmembrane</keyword>
<comment type="caution">
    <text evidence="4">The sequence shown here is derived from an EMBL/GenBank/DDBJ whole genome shotgun (WGS) entry which is preliminary data.</text>
</comment>
<dbReference type="PROSITE" id="PS51257">
    <property type="entry name" value="PROKAR_LIPOPROTEIN"/>
    <property type="match status" value="1"/>
</dbReference>
<dbReference type="Proteomes" id="UP001162156">
    <property type="component" value="Unassembled WGS sequence"/>
</dbReference>
<keyword evidence="1" id="KW-0175">Coiled coil</keyword>
<keyword evidence="5" id="KW-1185">Reference proteome</keyword>
<sequence>MTTSRVIRGTRAKVFLYVCAILIITGIIACYNNTLSQLDDIRKSNEICHQQEENLSTQLQVISDYKQRLEKSLKTEKAEHQQTKTNLENRLIEEKSKNEKSSSDSKIKLNSLQQHFNLLKTQHEDFKEECSKTQQNQLEEINELQSKLKEIKEELKKLQSSKESLKSQYLELQVEKENLERQVNDIQEKCTPYDTLQEPKQNPEVSSAKSFNKLSEASPSLHNSENKPLETNVINMPPVADKQEKSVLAVPNSNDYRSLVSKSTTKSGLRPSQGSLNGARPLLVPTVTPETLNKNVVLGVSSDYNKRKLPQGVVAVPDKKEENDQNEQPEIINNRYQNVKESANEPVGEKAVKEDIEKENGAHEVFDANPAHNGFDGLAFGENDHIKNAEKQNFDKNHIDTLGVADKDRKIYDQDQPEYKELQNDVQLEENEEDDDADEYGDHLGRPKEPAVRN</sequence>
<evidence type="ECO:0000313" key="4">
    <source>
        <dbReference type="EMBL" id="KAJ8960664.1"/>
    </source>
</evidence>
<dbReference type="AlphaFoldDB" id="A0AAV8ZC13"/>
<feature type="compositionally biased region" description="Acidic residues" evidence="2">
    <location>
        <begin position="427"/>
        <end position="439"/>
    </location>
</feature>
<feature type="transmembrane region" description="Helical" evidence="3">
    <location>
        <begin position="14"/>
        <end position="34"/>
    </location>
</feature>
<name>A0AAV8ZC13_9CUCU</name>
<evidence type="ECO:0008006" key="6">
    <source>
        <dbReference type="Google" id="ProtNLM"/>
    </source>
</evidence>
<proteinExistence type="predicted"/>
<feature type="compositionally biased region" description="Basic and acidic residues" evidence="2">
    <location>
        <begin position="440"/>
        <end position="454"/>
    </location>
</feature>
<feature type="compositionally biased region" description="Basic and acidic residues" evidence="2">
    <location>
        <begin position="408"/>
        <end position="423"/>
    </location>
</feature>